<keyword evidence="1" id="KW-0285">Flavoprotein</keyword>
<protein>
    <submittedName>
        <fullName evidence="4">2-nitropropane dioxygenase</fullName>
    </submittedName>
</protein>
<dbReference type="PANTHER" id="PTHR32332">
    <property type="entry name" value="2-NITROPROPANE DIOXYGENASE"/>
    <property type="match status" value="1"/>
</dbReference>
<dbReference type="InterPro" id="IPR004136">
    <property type="entry name" value="NMO"/>
</dbReference>
<keyword evidence="3" id="KW-0560">Oxidoreductase</keyword>
<evidence type="ECO:0000313" key="4">
    <source>
        <dbReference type="EMBL" id="KAF2092602.1"/>
    </source>
</evidence>
<accession>A0A9P4I3P0</accession>
<comment type="caution">
    <text evidence="4">The sequence shown here is derived from an EMBL/GenBank/DDBJ whole genome shotgun (WGS) entry which is preliminary data.</text>
</comment>
<dbReference type="PANTHER" id="PTHR32332:SF31">
    <property type="entry name" value="2-NITROPROPANE DIOXYGENASE FAMILY, PUTATIVE (AFU_ORTHOLOGUE AFUA_2G09850)-RELATED"/>
    <property type="match status" value="1"/>
</dbReference>
<sequence length="356" mass="37711">MSLTTPLTRALGIKHPVMLAGMDTTAGSEMVAAVANAGGFGCLGGVKYTPNVLREMILETKAKFKDPKTPFGIDLLLPQVGGSARKTNADYTRGKLDELLDVIIEGGAKLFVSAVGVPPKWAVDKLHKHGILYMNVIGHPKHVVKACEVGADIICAQGGEAGGHTGDIPFSILLPACADICKRYKSPLLGESVILVGAGGVSGGRSLAAALMLGASGVWVGTRFAAAKESNATKQAKADIINGGFDSVVKSIVWSGRPLRASRNPYIDNWELNRQAEIKDLTSRGLIPIPWELDKLHEEGKLTEDIEDQATLRPMGVVVGLINKPDQPAADIVREIVEEAYDVLSSASGFLRSSKL</sequence>
<evidence type="ECO:0000313" key="5">
    <source>
        <dbReference type="Proteomes" id="UP000799772"/>
    </source>
</evidence>
<dbReference type="Gene3D" id="3.20.20.70">
    <property type="entry name" value="Aldolase class I"/>
    <property type="match status" value="1"/>
</dbReference>
<dbReference type="OrthoDB" id="10265891at2759"/>
<keyword evidence="4" id="KW-0223">Dioxygenase</keyword>
<gene>
    <name evidence="4" type="ORF">NA57DRAFT_49942</name>
</gene>
<dbReference type="GO" id="GO:0018580">
    <property type="term" value="F:nitronate monooxygenase activity"/>
    <property type="evidence" value="ECO:0007669"/>
    <property type="project" value="InterPro"/>
</dbReference>
<organism evidence="4 5">
    <name type="scientific">Rhizodiscina lignyota</name>
    <dbReference type="NCBI Taxonomy" id="1504668"/>
    <lineage>
        <taxon>Eukaryota</taxon>
        <taxon>Fungi</taxon>
        <taxon>Dikarya</taxon>
        <taxon>Ascomycota</taxon>
        <taxon>Pezizomycotina</taxon>
        <taxon>Dothideomycetes</taxon>
        <taxon>Pleosporomycetidae</taxon>
        <taxon>Aulographales</taxon>
        <taxon>Rhizodiscinaceae</taxon>
        <taxon>Rhizodiscina</taxon>
    </lineage>
</organism>
<evidence type="ECO:0000256" key="2">
    <source>
        <dbReference type="ARBA" id="ARBA00022643"/>
    </source>
</evidence>
<evidence type="ECO:0000256" key="3">
    <source>
        <dbReference type="ARBA" id="ARBA00023002"/>
    </source>
</evidence>
<proteinExistence type="predicted"/>
<dbReference type="CDD" id="cd04730">
    <property type="entry name" value="NPD_like"/>
    <property type="match status" value="1"/>
</dbReference>
<keyword evidence="2" id="KW-0288">FMN</keyword>
<dbReference type="InterPro" id="IPR013785">
    <property type="entry name" value="Aldolase_TIM"/>
</dbReference>
<evidence type="ECO:0000256" key="1">
    <source>
        <dbReference type="ARBA" id="ARBA00022630"/>
    </source>
</evidence>
<dbReference type="Proteomes" id="UP000799772">
    <property type="component" value="Unassembled WGS sequence"/>
</dbReference>
<dbReference type="Pfam" id="PF03060">
    <property type="entry name" value="NMO"/>
    <property type="match status" value="1"/>
</dbReference>
<keyword evidence="5" id="KW-1185">Reference proteome</keyword>
<reference evidence="4" key="1">
    <citation type="journal article" date="2020" name="Stud. Mycol.">
        <title>101 Dothideomycetes genomes: a test case for predicting lifestyles and emergence of pathogens.</title>
        <authorList>
            <person name="Haridas S."/>
            <person name="Albert R."/>
            <person name="Binder M."/>
            <person name="Bloem J."/>
            <person name="Labutti K."/>
            <person name="Salamov A."/>
            <person name="Andreopoulos B."/>
            <person name="Baker S."/>
            <person name="Barry K."/>
            <person name="Bills G."/>
            <person name="Bluhm B."/>
            <person name="Cannon C."/>
            <person name="Castanera R."/>
            <person name="Culley D."/>
            <person name="Daum C."/>
            <person name="Ezra D."/>
            <person name="Gonzalez J."/>
            <person name="Henrissat B."/>
            <person name="Kuo A."/>
            <person name="Liang C."/>
            <person name="Lipzen A."/>
            <person name="Lutzoni F."/>
            <person name="Magnuson J."/>
            <person name="Mondo S."/>
            <person name="Nolan M."/>
            <person name="Ohm R."/>
            <person name="Pangilinan J."/>
            <person name="Park H.-J."/>
            <person name="Ramirez L."/>
            <person name="Alfaro M."/>
            <person name="Sun H."/>
            <person name="Tritt A."/>
            <person name="Yoshinaga Y."/>
            <person name="Zwiers L.-H."/>
            <person name="Turgeon B."/>
            <person name="Goodwin S."/>
            <person name="Spatafora J."/>
            <person name="Crous P."/>
            <person name="Grigoriev I."/>
        </authorList>
    </citation>
    <scope>NUCLEOTIDE SEQUENCE</scope>
    <source>
        <strain evidence="4">CBS 133067</strain>
    </source>
</reference>
<dbReference type="EMBL" id="ML978144">
    <property type="protein sequence ID" value="KAF2092602.1"/>
    <property type="molecule type" value="Genomic_DNA"/>
</dbReference>
<dbReference type="SUPFAM" id="SSF51412">
    <property type="entry name" value="Inosine monophosphate dehydrogenase (IMPDH)"/>
    <property type="match status" value="1"/>
</dbReference>
<dbReference type="GO" id="GO:0051213">
    <property type="term" value="F:dioxygenase activity"/>
    <property type="evidence" value="ECO:0007669"/>
    <property type="project" value="UniProtKB-KW"/>
</dbReference>
<name>A0A9P4I3P0_9PEZI</name>
<dbReference type="AlphaFoldDB" id="A0A9P4I3P0"/>